<feature type="compositionally biased region" description="Basic and acidic residues" evidence="10">
    <location>
        <begin position="548"/>
        <end position="563"/>
    </location>
</feature>
<evidence type="ECO:0000256" key="1">
    <source>
        <dbReference type="ARBA" id="ARBA00004496"/>
    </source>
</evidence>
<dbReference type="InterPro" id="IPR038253">
    <property type="entry name" value="SRP68_N_sf"/>
</dbReference>
<dbReference type="Pfam" id="PF16969">
    <property type="entry name" value="SRP68"/>
    <property type="match status" value="1"/>
</dbReference>
<evidence type="ECO:0000313" key="11">
    <source>
        <dbReference type="EMBL" id="KAF9512366.1"/>
    </source>
</evidence>
<comment type="similarity">
    <text evidence="3">Belongs to the SRP68 family.</text>
</comment>
<keyword evidence="12" id="KW-1185">Reference proteome</keyword>
<proteinExistence type="inferred from homology"/>
<keyword evidence="5" id="KW-0694">RNA-binding</keyword>
<keyword evidence="8" id="KW-0687">Ribonucleoprotein</keyword>
<comment type="subcellular location">
    <subcellularLocation>
        <location evidence="1">Cytoplasm</location>
    </subcellularLocation>
    <subcellularLocation>
        <location evidence="2">Nucleus</location>
        <location evidence="2">Nucleolus</location>
    </subcellularLocation>
</comment>
<evidence type="ECO:0000313" key="12">
    <source>
        <dbReference type="Proteomes" id="UP000886523"/>
    </source>
</evidence>
<dbReference type="OrthoDB" id="10255118at2759"/>
<evidence type="ECO:0000256" key="7">
    <source>
        <dbReference type="ARBA" id="ARBA00023242"/>
    </source>
</evidence>
<keyword evidence="7" id="KW-0539">Nucleus</keyword>
<feature type="compositionally biased region" description="Basic and acidic residues" evidence="10">
    <location>
        <begin position="277"/>
        <end position="289"/>
    </location>
</feature>
<evidence type="ECO:0000256" key="4">
    <source>
        <dbReference type="ARBA" id="ARBA00022490"/>
    </source>
</evidence>
<dbReference type="GO" id="GO:0006614">
    <property type="term" value="P:SRP-dependent cotranslational protein targeting to membrane"/>
    <property type="evidence" value="ECO:0007669"/>
    <property type="project" value="InterPro"/>
</dbReference>
<dbReference type="GO" id="GO:0005730">
    <property type="term" value="C:nucleolus"/>
    <property type="evidence" value="ECO:0007669"/>
    <property type="project" value="UniProtKB-SubCell"/>
</dbReference>
<keyword evidence="6" id="KW-0733">Signal recognition particle</keyword>
<gene>
    <name evidence="11" type="ORF">BS47DRAFT_1376987</name>
</gene>
<evidence type="ECO:0000256" key="9">
    <source>
        <dbReference type="ARBA" id="ARBA00029498"/>
    </source>
</evidence>
<dbReference type="PANTHER" id="PTHR12860:SF0">
    <property type="entry name" value="SIGNAL RECOGNITION PARTICLE SUBUNIT SRP68"/>
    <property type="match status" value="1"/>
</dbReference>
<dbReference type="GO" id="GO:0005786">
    <property type="term" value="C:signal recognition particle, endoplasmic reticulum targeting"/>
    <property type="evidence" value="ECO:0007669"/>
    <property type="project" value="UniProtKB-KW"/>
</dbReference>
<sequence length="584" mass="64642">MASTLLTIRALSLVNEERNTYGLRSNEYVRYRNHCSNKIQRLRQKLKLTHGKGREYKSAPPVPQENLTDGHLQLILYEAERAWTYSQDLTSAPGGLEDGTILKSRAELLFPTRLQASSFLEIQAYFLILNGRFLLRRDEFVPALQYLAVARSVLDQLSASATASRDQALYTLFSDEIAPQIRLSAHSLGRKQAYDIDAIVSEVVPNVRPSLIPTYDLIIGKLSEERLGANGQTRTLLREFVWEGQPVPIRNPELVDVFLKIQIAEDALRAGQGNDAHVSRENNKEDGTNAKKLKSKGSRGKIAAYDDVLLALTDAEQVARTLTESNQRSGGGPSTSGARDIHFVHDFVVFRLLSRRIERDLLLQTAKQTNKGKQKETVAADPRLNPGLVKIFDTILQSLEHMRSLSIVDESVDLLPAVEGRLAYSKLGGDVLYLARTYASLKKYAESLALSSKAHLYLREARSIFASSGPISEDFYPVTLDDVAAAPLDQRSHSKSRFLRRAFNYVELPMENLIARSTAASKTAATPAPAEIQSPVVKSTPAPGEPSGETRKDREKRSTKVEEAPPPETKVKIVQSSSLGLGGI</sequence>
<feature type="region of interest" description="Disordered" evidence="10">
    <location>
        <begin position="524"/>
        <end position="584"/>
    </location>
</feature>
<comment type="caution">
    <text evidence="11">The sequence shown here is derived from an EMBL/GenBank/DDBJ whole genome shotgun (WGS) entry which is preliminary data.</text>
</comment>
<dbReference type="CDD" id="cd15481">
    <property type="entry name" value="SRP68-RBD"/>
    <property type="match status" value="1"/>
</dbReference>
<evidence type="ECO:0000256" key="8">
    <source>
        <dbReference type="ARBA" id="ARBA00023274"/>
    </source>
</evidence>
<dbReference type="Gene3D" id="1.10.3450.40">
    <property type="entry name" value="Signal recognition particle, SRP68 subunit, RNA-binding domain"/>
    <property type="match status" value="2"/>
</dbReference>
<dbReference type="AlphaFoldDB" id="A0A9P6AUV5"/>
<evidence type="ECO:0000256" key="2">
    <source>
        <dbReference type="ARBA" id="ARBA00004604"/>
    </source>
</evidence>
<reference evidence="11" key="1">
    <citation type="journal article" date="2020" name="Nat. Commun.">
        <title>Large-scale genome sequencing of mycorrhizal fungi provides insights into the early evolution of symbiotic traits.</title>
        <authorList>
            <person name="Miyauchi S."/>
            <person name="Kiss E."/>
            <person name="Kuo A."/>
            <person name="Drula E."/>
            <person name="Kohler A."/>
            <person name="Sanchez-Garcia M."/>
            <person name="Morin E."/>
            <person name="Andreopoulos B."/>
            <person name="Barry K.W."/>
            <person name="Bonito G."/>
            <person name="Buee M."/>
            <person name="Carver A."/>
            <person name="Chen C."/>
            <person name="Cichocki N."/>
            <person name="Clum A."/>
            <person name="Culley D."/>
            <person name="Crous P.W."/>
            <person name="Fauchery L."/>
            <person name="Girlanda M."/>
            <person name="Hayes R.D."/>
            <person name="Keri Z."/>
            <person name="LaButti K."/>
            <person name="Lipzen A."/>
            <person name="Lombard V."/>
            <person name="Magnuson J."/>
            <person name="Maillard F."/>
            <person name="Murat C."/>
            <person name="Nolan M."/>
            <person name="Ohm R.A."/>
            <person name="Pangilinan J."/>
            <person name="Pereira M.F."/>
            <person name="Perotto S."/>
            <person name="Peter M."/>
            <person name="Pfister S."/>
            <person name="Riley R."/>
            <person name="Sitrit Y."/>
            <person name="Stielow J.B."/>
            <person name="Szollosi G."/>
            <person name="Zifcakova L."/>
            <person name="Stursova M."/>
            <person name="Spatafora J.W."/>
            <person name="Tedersoo L."/>
            <person name="Vaario L.M."/>
            <person name="Yamada A."/>
            <person name="Yan M."/>
            <person name="Wang P."/>
            <person name="Xu J."/>
            <person name="Bruns T."/>
            <person name="Baldrian P."/>
            <person name="Vilgalys R."/>
            <person name="Dunand C."/>
            <person name="Henrissat B."/>
            <person name="Grigoriev I.V."/>
            <person name="Hibbett D."/>
            <person name="Nagy L.G."/>
            <person name="Martin F.M."/>
        </authorList>
    </citation>
    <scope>NUCLEOTIDE SEQUENCE</scope>
    <source>
        <strain evidence="11">UP504</strain>
    </source>
</reference>
<feature type="compositionally biased region" description="Polar residues" evidence="10">
    <location>
        <begin position="574"/>
        <end position="584"/>
    </location>
</feature>
<protein>
    <recommendedName>
        <fullName evidence="9">Signal recognition particle subunit SRP68</fullName>
    </recommendedName>
</protein>
<dbReference type="PANTHER" id="PTHR12860">
    <property type="entry name" value="SIGNAL RECOGNITION PARTICLE 68 KDA PROTEIN"/>
    <property type="match status" value="1"/>
</dbReference>
<dbReference type="EMBL" id="MU128987">
    <property type="protein sequence ID" value="KAF9512366.1"/>
    <property type="molecule type" value="Genomic_DNA"/>
</dbReference>
<evidence type="ECO:0000256" key="10">
    <source>
        <dbReference type="SAM" id="MobiDB-lite"/>
    </source>
</evidence>
<dbReference type="GO" id="GO:0008312">
    <property type="term" value="F:7S RNA binding"/>
    <property type="evidence" value="ECO:0007669"/>
    <property type="project" value="InterPro"/>
</dbReference>
<name>A0A9P6AUV5_9AGAM</name>
<evidence type="ECO:0000256" key="3">
    <source>
        <dbReference type="ARBA" id="ARBA00009352"/>
    </source>
</evidence>
<dbReference type="InterPro" id="IPR026258">
    <property type="entry name" value="SRP68"/>
</dbReference>
<evidence type="ECO:0000256" key="6">
    <source>
        <dbReference type="ARBA" id="ARBA00023135"/>
    </source>
</evidence>
<dbReference type="GO" id="GO:0030942">
    <property type="term" value="F:endoplasmic reticulum signal peptide binding"/>
    <property type="evidence" value="ECO:0007669"/>
    <property type="project" value="InterPro"/>
</dbReference>
<feature type="region of interest" description="Disordered" evidence="10">
    <location>
        <begin position="272"/>
        <end position="296"/>
    </location>
</feature>
<dbReference type="GO" id="GO:0005047">
    <property type="term" value="F:signal recognition particle binding"/>
    <property type="evidence" value="ECO:0007669"/>
    <property type="project" value="InterPro"/>
</dbReference>
<dbReference type="Proteomes" id="UP000886523">
    <property type="component" value="Unassembled WGS sequence"/>
</dbReference>
<evidence type="ECO:0000256" key="5">
    <source>
        <dbReference type="ARBA" id="ARBA00022884"/>
    </source>
</evidence>
<dbReference type="InterPro" id="IPR034652">
    <property type="entry name" value="SRP68-RBD"/>
</dbReference>
<accession>A0A9P6AUV5</accession>
<keyword evidence="4" id="KW-0963">Cytoplasm</keyword>
<organism evidence="11 12">
    <name type="scientific">Hydnum rufescens UP504</name>
    <dbReference type="NCBI Taxonomy" id="1448309"/>
    <lineage>
        <taxon>Eukaryota</taxon>
        <taxon>Fungi</taxon>
        <taxon>Dikarya</taxon>
        <taxon>Basidiomycota</taxon>
        <taxon>Agaricomycotina</taxon>
        <taxon>Agaricomycetes</taxon>
        <taxon>Cantharellales</taxon>
        <taxon>Hydnaceae</taxon>
        <taxon>Hydnum</taxon>
    </lineage>
</organism>